<protein>
    <submittedName>
        <fullName evidence="1">Uncharacterized protein</fullName>
    </submittedName>
</protein>
<evidence type="ECO:0000313" key="2">
    <source>
        <dbReference type="Proteomes" id="UP000774570"/>
    </source>
</evidence>
<dbReference type="RefSeq" id="WP_220170861.1">
    <property type="nucleotide sequence ID" value="NZ_JAIBOA010000037.1"/>
</dbReference>
<reference evidence="1 2" key="1">
    <citation type="submission" date="2021-07" db="EMBL/GenBank/DDBJ databases">
        <title>Actinomadura sp. PM05-2 isolated from lichen.</title>
        <authorList>
            <person name="Somphong A."/>
            <person name="Phongsopitanun W."/>
            <person name="Tanasupawat S."/>
            <person name="Peongsungnone V."/>
        </authorList>
    </citation>
    <scope>NUCLEOTIDE SEQUENCE [LARGE SCALE GENOMIC DNA]</scope>
    <source>
        <strain evidence="1 2">PM05-2</strain>
    </source>
</reference>
<dbReference type="EMBL" id="JAIBOA010000037">
    <property type="protein sequence ID" value="MBW8487633.1"/>
    <property type="molecule type" value="Genomic_DNA"/>
</dbReference>
<comment type="caution">
    <text evidence="1">The sequence shown here is derived from an EMBL/GenBank/DDBJ whole genome shotgun (WGS) entry which is preliminary data.</text>
</comment>
<sequence>MTLMIRAYRADADTWSYFEVGEDLRLVRQVESRGSAREPVTAADLGEVLWIRDHADRGAMAAYERRYGVLAESDLAGWQDASGTAEITAVEFEEVWAAARSVLRAVPEAGAGAGGERGALIAVLRCANEACEPARAALRSGGDFVVWEGAGPAEDLARVYRSRRRRTRAQGLETLGLDHAVATLEGLGQDPVRLGRIRSSDGGWTFILFLSPDAAELLTCTGVRRRRVGAEGADPSS</sequence>
<proteinExistence type="predicted"/>
<accession>A0ABS7G4M5</accession>
<organism evidence="1 2">
    <name type="scientific">Actinomadura parmotrematis</name>
    <dbReference type="NCBI Taxonomy" id="2864039"/>
    <lineage>
        <taxon>Bacteria</taxon>
        <taxon>Bacillati</taxon>
        <taxon>Actinomycetota</taxon>
        <taxon>Actinomycetes</taxon>
        <taxon>Streptosporangiales</taxon>
        <taxon>Thermomonosporaceae</taxon>
        <taxon>Actinomadura</taxon>
    </lineage>
</organism>
<dbReference type="Proteomes" id="UP000774570">
    <property type="component" value="Unassembled WGS sequence"/>
</dbReference>
<evidence type="ECO:0000313" key="1">
    <source>
        <dbReference type="EMBL" id="MBW8487633.1"/>
    </source>
</evidence>
<keyword evidence="2" id="KW-1185">Reference proteome</keyword>
<name>A0ABS7G4M5_9ACTN</name>
<gene>
    <name evidence="1" type="ORF">K1Y72_35140</name>
</gene>